<evidence type="ECO:0000256" key="7">
    <source>
        <dbReference type="ARBA" id="ARBA00022723"/>
    </source>
</evidence>
<gene>
    <name evidence="12" type="ORF">P3X46_031966</name>
</gene>
<dbReference type="PANTHER" id="PTHR10762">
    <property type="entry name" value="DIPHTHAMIDE BIOSYNTHESIS PROTEIN"/>
    <property type="match status" value="1"/>
</dbReference>
<keyword evidence="9" id="KW-0411">Iron-sulfur</keyword>
<evidence type="ECO:0000256" key="2">
    <source>
        <dbReference type="ARBA" id="ARBA00010173"/>
    </source>
</evidence>
<comment type="function">
    <text evidence="11">Catalyzes the first step of diphthamide biosynthesis, a post-translational modification of histidine which occurs in elongation factor 2.</text>
</comment>
<dbReference type="InterPro" id="IPR035435">
    <property type="entry name" value="DPH1/DPH2_euk_archaea"/>
</dbReference>
<dbReference type="SFLD" id="SFLDS00032">
    <property type="entry name" value="Radical_SAM_3-amino-3-carboxyp"/>
    <property type="match status" value="1"/>
</dbReference>
<organism evidence="12 13">
    <name type="scientific">Hevea brasiliensis</name>
    <name type="common">Para rubber tree</name>
    <name type="synonym">Siphonia brasiliensis</name>
    <dbReference type="NCBI Taxonomy" id="3981"/>
    <lineage>
        <taxon>Eukaryota</taxon>
        <taxon>Viridiplantae</taxon>
        <taxon>Streptophyta</taxon>
        <taxon>Embryophyta</taxon>
        <taxon>Tracheophyta</taxon>
        <taxon>Spermatophyta</taxon>
        <taxon>Magnoliopsida</taxon>
        <taxon>eudicotyledons</taxon>
        <taxon>Gunneridae</taxon>
        <taxon>Pentapetalae</taxon>
        <taxon>rosids</taxon>
        <taxon>fabids</taxon>
        <taxon>Malpighiales</taxon>
        <taxon>Euphorbiaceae</taxon>
        <taxon>Crotonoideae</taxon>
        <taxon>Micrandreae</taxon>
        <taxon>Hevea</taxon>
    </lineage>
</organism>
<evidence type="ECO:0000256" key="1">
    <source>
        <dbReference type="ARBA" id="ARBA00005156"/>
    </source>
</evidence>
<comment type="pathway">
    <text evidence="1 11">Protein modification; peptidyl-diphthamide biosynthesis.</text>
</comment>
<sequence length="459" mass="50375">MATLDETMQIKPKPVPKRFVKNQIPETILNDPSLNAAISLLPSNYNLEVHKCVWRIRSTGAKRLALQLPEGLLMYSLILSDIFIAFTGVTHCFILGDVTYGACCVDDLSALALGADLLIHYGHSCLVPIDATKVPCLYVFVDIKIDVERLISTIKLNLNDKKSIVLAGTIQFASAIREAKPELEKLGLSVLIPQSKPLSAGEVLGCTAPRISSKSVIGSFSDMVLVFVADGRFHLEAFMIANPDIIAFRYDPYLGKLFLEEYDHQGMKETRKRAIERAREAKSWGIVLGTLGRQGNPRILDRLEKKMREKHFSYTVVLMSEISPTRIALFEQSVDAWIQIACPRLSIDWGEAFEKPLLTPFEAEIAVGDLPGWWEKDKSVVANSGCCSGLGCGHSNGLCSGCGNEAAKDVKGVGDSLAGDYPMDYYAQDGGAWNSSYLKKATRPIRRNVVSSTSDVAAL</sequence>
<keyword evidence="8" id="KW-0408">Iron</keyword>
<dbReference type="InterPro" id="IPR016435">
    <property type="entry name" value="DPH1/DPH2"/>
</dbReference>
<evidence type="ECO:0000256" key="3">
    <source>
        <dbReference type="ARBA" id="ARBA00012221"/>
    </source>
</evidence>
<name>A0ABQ9KMX2_HEVBR</name>
<reference evidence="12" key="1">
    <citation type="journal article" date="2023" name="Plant Biotechnol. J.">
        <title>Chromosome-level wild Hevea brasiliensis genome provides new tools for genomic-assisted breeding and valuable loci to elevate rubber yield.</title>
        <authorList>
            <person name="Cheng H."/>
            <person name="Song X."/>
            <person name="Hu Y."/>
            <person name="Wu T."/>
            <person name="Yang Q."/>
            <person name="An Z."/>
            <person name="Feng S."/>
            <person name="Deng Z."/>
            <person name="Wu W."/>
            <person name="Zeng X."/>
            <person name="Tu M."/>
            <person name="Wang X."/>
            <person name="Huang H."/>
        </authorList>
    </citation>
    <scope>NUCLEOTIDE SEQUENCE</scope>
    <source>
        <strain evidence="12">MT/VB/25A 57/8</strain>
    </source>
</reference>
<evidence type="ECO:0000256" key="4">
    <source>
        <dbReference type="ARBA" id="ARBA00021915"/>
    </source>
</evidence>
<dbReference type="PIRSF" id="PIRSF004967">
    <property type="entry name" value="DPH1"/>
    <property type="match status" value="1"/>
</dbReference>
<dbReference type="Gene3D" id="3.40.50.11840">
    <property type="entry name" value="Diphthamide synthesis DPH1/DPH2 domain 1"/>
    <property type="match status" value="1"/>
</dbReference>
<keyword evidence="6 11" id="KW-0949">S-adenosyl-L-methionine</keyword>
<proteinExistence type="inferred from homology"/>
<dbReference type="EMBL" id="JARPOI010000017">
    <property type="protein sequence ID" value="KAJ9141427.1"/>
    <property type="molecule type" value="Genomic_DNA"/>
</dbReference>
<dbReference type="PANTHER" id="PTHR10762:SF1">
    <property type="entry name" value="2-(3-AMINO-3-CARBOXYPROPYL)HISTIDINE SYNTHASE SUBUNIT 1"/>
    <property type="match status" value="1"/>
</dbReference>
<comment type="cofactor">
    <cofactor evidence="11">
        <name>[4Fe-4S] cluster</name>
        <dbReference type="ChEBI" id="CHEBI:49883"/>
    </cofactor>
    <text evidence="11">Binds 1 [4Fe-4S] cluster per subunit. The cluster is coordinated with 3 cysteines and an exchangeable S-adenosyl-L-methionine.</text>
</comment>
<keyword evidence="13" id="KW-1185">Reference proteome</keyword>
<dbReference type="Pfam" id="PF01866">
    <property type="entry name" value="Diphthamide_syn"/>
    <property type="match status" value="1"/>
</dbReference>
<dbReference type="EC" id="2.5.1.108" evidence="3 11"/>
<dbReference type="NCBIfam" id="TIGR00322">
    <property type="entry name" value="diphth2_R"/>
    <property type="match status" value="1"/>
</dbReference>
<dbReference type="Proteomes" id="UP001174677">
    <property type="component" value="Chromosome 17"/>
</dbReference>
<evidence type="ECO:0000256" key="6">
    <source>
        <dbReference type="ARBA" id="ARBA00022691"/>
    </source>
</evidence>
<keyword evidence="7" id="KW-0479">Metal-binding</keyword>
<evidence type="ECO:0000256" key="8">
    <source>
        <dbReference type="ARBA" id="ARBA00023004"/>
    </source>
</evidence>
<evidence type="ECO:0000256" key="9">
    <source>
        <dbReference type="ARBA" id="ARBA00023014"/>
    </source>
</evidence>
<comment type="catalytic activity">
    <reaction evidence="10 11">
        <text>L-histidyl-[translation elongation factor 2] + S-adenosyl-L-methionine = 2-[(3S)-amino-3-carboxypropyl]-L-histidyl-[translation elongation factor 2] + S-methyl-5'-thioadenosine + H(+)</text>
        <dbReference type="Rhea" id="RHEA:36783"/>
        <dbReference type="Rhea" id="RHEA-COMP:9748"/>
        <dbReference type="Rhea" id="RHEA-COMP:9749"/>
        <dbReference type="ChEBI" id="CHEBI:15378"/>
        <dbReference type="ChEBI" id="CHEBI:17509"/>
        <dbReference type="ChEBI" id="CHEBI:29979"/>
        <dbReference type="ChEBI" id="CHEBI:59789"/>
        <dbReference type="ChEBI" id="CHEBI:73995"/>
        <dbReference type="EC" id="2.5.1.108"/>
    </reaction>
</comment>
<dbReference type="Gene3D" id="3.40.50.11850">
    <property type="entry name" value="Diphthamide synthesis DPH1/DPH2 domain 2"/>
    <property type="match status" value="1"/>
</dbReference>
<dbReference type="InterPro" id="IPR042264">
    <property type="entry name" value="DPH1/DPH2_2"/>
</dbReference>
<accession>A0ABQ9KMX2</accession>
<keyword evidence="5 11" id="KW-0808">Transferase</keyword>
<dbReference type="InterPro" id="IPR042265">
    <property type="entry name" value="DPH1/DPH2_3"/>
</dbReference>
<protein>
    <recommendedName>
        <fullName evidence="4 11">2-(3-amino-3-carboxypropyl)histidine synthase subunit 1</fullName>
        <ecNumber evidence="3 11">2.5.1.108</ecNumber>
    </recommendedName>
</protein>
<comment type="similarity">
    <text evidence="2 11">Belongs to the DPH1/DPH2 family. DPH1 subfamily.</text>
</comment>
<keyword evidence="11" id="KW-0004">4Fe-4S</keyword>
<evidence type="ECO:0000313" key="12">
    <source>
        <dbReference type="EMBL" id="KAJ9141427.1"/>
    </source>
</evidence>
<evidence type="ECO:0000313" key="13">
    <source>
        <dbReference type="Proteomes" id="UP001174677"/>
    </source>
</evidence>
<dbReference type="Gene3D" id="3.40.50.11860">
    <property type="entry name" value="Diphthamide synthesis DPH1/DPH2 domain 3"/>
    <property type="match status" value="1"/>
</dbReference>
<comment type="caution">
    <text evidence="12">The sequence shown here is derived from an EMBL/GenBank/DDBJ whole genome shotgun (WGS) entry which is preliminary data.</text>
</comment>
<evidence type="ECO:0000256" key="11">
    <source>
        <dbReference type="PIRNR" id="PIRNR004967"/>
    </source>
</evidence>
<evidence type="ECO:0000256" key="10">
    <source>
        <dbReference type="ARBA" id="ARBA00048403"/>
    </source>
</evidence>
<dbReference type="InterPro" id="IPR042263">
    <property type="entry name" value="DPH1/DPH2_1"/>
</dbReference>
<evidence type="ECO:0000256" key="5">
    <source>
        <dbReference type="ARBA" id="ARBA00022679"/>
    </source>
</evidence>